<protein>
    <submittedName>
        <fullName evidence="1">Uncharacterized protein</fullName>
    </submittedName>
</protein>
<evidence type="ECO:0000313" key="2">
    <source>
        <dbReference type="Proteomes" id="UP000242381"/>
    </source>
</evidence>
<organism evidence="1 2">
    <name type="scientific">Rhizopus microsporus</name>
    <dbReference type="NCBI Taxonomy" id="58291"/>
    <lineage>
        <taxon>Eukaryota</taxon>
        <taxon>Fungi</taxon>
        <taxon>Fungi incertae sedis</taxon>
        <taxon>Mucoromycota</taxon>
        <taxon>Mucoromycotina</taxon>
        <taxon>Mucoromycetes</taxon>
        <taxon>Mucorales</taxon>
        <taxon>Mucorineae</taxon>
        <taxon>Rhizopodaceae</taxon>
        <taxon>Rhizopus</taxon>
    </lineage>
</organism>
<evidence type="ECO:0000313" key="1">
    <source>
        <dbReference type="EMBL" id="ORE17793.1"/>
    </source>
</evidence>
<name>A0A1X0S0F4_RHIZD</name>
<dbReference type="VEuPathDB" id="FungiDB:BCV72DRAFT_337193"/>
<gene>
    <name evidence="1" type="ORF">BCV71DRAFT_235481</name>
</gene>
<dbReference type="EMBL" id="KV921346">
    <property type="protein sequence ID" value="ORE17793.1"/>
    <property type="molecule type" value="Genomic_DNA"/>
</dbReference>
<accession>A0A1X0S0F4</accession>
<dbReference type="OMA" id="FHESINT"/>
<proteinExistence type="predicted"/>
<sequence>MKTIASTMSPDDINNNNLINTDDTFTHEAVIALLSQFENHRKSLRCPHCEKMDQFCRNGSTNTDSLMPIFRCHGCGKTFKARVMMYIVQSLVSSNNSLHTENSNTIDQAHDMQPLLEMIRRFSTELAAARAEIANLHQQPPSENQGFQYVYLPTKARVPIGQIRTRLRKLGIINNRILDIHYPDRNIVTLLVHNDYVSELRKQLGRFKVTPKDDFDPCDPKVLRDPKYADLSLEERANFTPIHNSDHMACALNYTRAPCQISKTLLQETLPSRRKVSDQIADIFQSDDVIMDNADGLFHESINTDINSTREDITIDDYVSL</sequence>
<reference evidence="1 2" key="1">
    <citation type="journal article" date="2016" name="Proc. Natl. Acad. Sci. U.S.A.">
        <title>Lipid metabolic changes in an early divergent fungus govern the establishment of a mutualistic symbiosis with endobacteria.</title>
        <authorList>
            <person name="Lastovetsky O.A."/>
            <person name="Gaspar M.L."/>
            <person name="Mondo S.J."/>
            <person name="LaButti K.M."/>
            <person name="Sandor L."/>
            <person name="Grigoriev I.V."/>
            <person name="Henry S.A."/>
            <person name="Pawlowska T.E."/>
        </authorList>
    </citation>
    <scope>NUCLEOTIDE SEQUENCE [LARGE SCALE GENOMIC DNA]</scope>
    <source>
        <strain evidence="1 2">ATCC 11559</strain>
    </source>
</reference>
<dbReference type="Proteomes" id="UP000242381">
    <property type="component" value="Unassembled WGS sequence"/>
</dbReference>
<dbReference type="AlphaFoldDB" id="A0A1X0S0F4"/>